<dbReference type="GO" id="GO:0016020">
    <property type="term" value="C:membrane"/>
    <property type="evidence" value="ECO:0007669"/>
    <property type="project" value="GOC"/>
</dbReference>
<accession>A0A2M9G1J2</accession>
<dbReference type="EC" id="2.3.1.191" evidence="7"/>
<sequence>MADSRFHRRAGPFTLGDLAARTGLFRVPEGADPSREVADVAPLETAGPDDLSFLDNRKYLPQFAETRAGFVVVDPGLAARAPAGTVALATPHPYLAYALVAQTLYPEPAVDSGRHPSAVVDASARVAESVEIGANAVVGPGAEVGEGTVIGPAATLGANVVVGRDCRIGANCSLETCVLGDRVVLQPGARVGMPGFGFAPHPERHQRVPQLGRVLIGDDCQIGANTCIACGSGHDTVLGRNVWIDNLVQIAHNVEIGDGSILVGQVGIAGSARIGRFVQMGGQSALAGHVRVGDQVQIGAKSGVMNDVPDGAAVIGQPAIPARDFWRQIAALRRLVSKKGSD</sequence>
<feature type="domain" description="UDP-3-O-[3-hydroxymyristoyl] glucosamine N-acyltransferase non-repeat region" evidence="8">
    <location>
        <begin position="35"/>
        <end position="102"/>
    </location>
</feature>
<dbReference type="CDD" id="cd03352">
    <property type="entry name" value="LbH_LpxD"/>
    <property type="match status" value="1"/>
</dbReference>
<dbReference type="InterPro" id="IPR007691">
    <property type="entry name" value="LpxD"/>
</dbReference>
<dbReference type="InterPro" id="IPR001451">
    <property type="entry name" value="Hexapep"/>
</dbReference>
<dbReference type="NCBIfam" id="NF002060">
    <property type="entry name" value="PRK00892.1"/>
    <property type="match status" value="1"/>
</dbReference>
<dbReference type="GO" id="GO:0009245">
    <property type="term" value="P:lipid A biosynthetic process"/>
    <property type="evidence" value="ECO:0007669"/>
    <property type="project" value="UniProtKB-UniRule"/>
</dbReference>
<dbReference type="NCBIfam" id="TIGR01853">
    <property type="entry name" value="lipid_A_lpxD"/>
    <property type="match status" value="1"/>
</dbReference>
<keyword evidence="1 7" id="KW-0444">Lipid biosynthesis</keyword>
<evidence type="ECO:0000313" key="9">
    <source>
        <dbReference type="EMBL" id="PJK29569.1"/>
    </source>
</evidence>
<comment type="caution">
    <text evidence="9">The sequence shown here is derived from an EMBL/GenBank/DDBJ whole genome shotgun (WGS) entry which is preliminary data.</text>
</comment>
<protein>
    <recommendedName>
        <fullName evidence="7">UDP-3-O-acylglucosamine N-acyltransferase</fullName>
        <ecNumber evidence="7">2.3.1.191</ecNumber>
    </recommendedName>
</protein>
<comment type="similarity">
    <text evidence="7">Belongs to the transferase hexapeptide repeat family. LpxD subfamily.</text>
</comment>
<keyword evidence="2 7" id="KW-0441">Lipid A biosynthesis</keyword>
<organism evidence="9 10">
    <name type="scientific">Minwuia thermotolerans</name>
    <dbReference type="NCBI Taxonomy" id="2056226"/>
    <lineage>
        <taxon>Bacteria</taxon>
        <taxon>Pseudomonadati</taxon>
        <taxon>Pseudomonadota</taxon>
        <taxon>Alphaproteobacteria</taxon>
        <taxon>Minwuiales</taxon>
        <taxon>Minwuiaceae</taxon>
        <taxon>Minwuia</taxon>
    </lineage>
</organism>
<name>A0A2M9G1J2_9PROT</name>
<feature type="active site" description="Proton acceptor" evidence="7">
    <location>
        <position position="252"/>
    </location>
</feature>
<dbReference type="InterPro" id="IPR020573">
    <property type="entry name" value="UDP_GlcNAc_AcTrfase_non-rep"/>
</dbReference>
<reference evidence="9 10" key="1">
    <citation type="submission" date="2017-11" db="EMBL/GenBank/DDBJ databases">
        <title>Draft genome sequence of Rhizobiales bacterium SY3-13.</title>
        <authorList>
            <person name="Sun C."/>
        </authorList>
    </citation>
    <scope>NUCLEOTIDE SEQUENCE [LARGE SCALE GENOMIC DNA]</scope>
    <source>
        <strain evidence="9 10">SY3-13</strain>
    </source>
</reference>
<evidence type="ECO:0000256" key="1">
    <source>
        <dbReference type="ARBA" id="ARBA00022516"/>
    </source>
</evidence>
<dbReference type="InterPro" id="IPR011004">
    <property type="entry name" value="Trimer_LpxA-like_sf"/>
</dbReference>
<dbReference type="UniPathway" id="UPA00973"/>
<gene>
    <name evidence="7 9" type="primary">lpxD</name>
    <name evidence="9" type="ORF">CVT23_10940</name>
</gene>
<dbReference type="AlphaFoldDB" id="A0A2M9G1J2"/>
<dbReference type="OrthoDB" id="9784739at2"/>
<proteinExistence type="inferred from homology"/>
<dbReference type="Proteomes" id="UP000229498">
    <property type="component" value="Unassembled WGS sequence"/>
</dbReference>
<dbReference type="Pfam" id="PF00132">
    <property type="entry name" value="Hexapep"/>
    <property type="match status" value="2"/>
</dbReference>
<dbReference type="PROSITE" id="PS00101">
    <property type="entry name" value="HEXAPEP_TRANSFERASES"/>
    <property type="match status" value="1"/>
</dbReference>
<dbReference type="Gene3D" id="2.160.10.10">
    <property type="entry name" value="Hexapeptide repeat proteins"/>
    <property type="match status" value="1"/>
</dbReference>
<dbReference type="PANTHER" id="PTHR43378">
    <property type="entry name" value="UDP-3-O-ACYLGLUCOSAMINE N-ACYLTRANSFERASE"/>
    <property type="match status" value="1"/>
</dbReference>
<keyword evidence="10" id="KW-1185">Reference proteome</keyword>
<evidence type="ECO:0000256" key="2">
    <source>
        <dbReference type="ARBA" id="ARBA00022556"/>
    </source>
</evidence>
<comment type="subunit">
    <text evidence="7">Homotrimer.</text>
</comment>
<dbReference type="Pfam" id="PF04613">
    <property type="entry name" value="LpxD"/>
    <property type="match status" value="1"/>
</dbReference>
<evidence type="ECO:0000256" key="4">
    <source>
        <dbReference type="ARBA" id="ARBA00022737"/>
    </source>
</evidence>
<keyword evidence="5 7" id="KW-0443">Lipid metabolism</keyword>
<evidence type="ECO:0000256" key="7">
    <source>
        <dbReference type="HAMAP-Rule" id="MF_00523"/>
    </source>
</evidence>
<dbReference type="InterPro" id="IPR018357">
    <property type="entry name" value="Hexapep_transf_CS"/>
</dbReference>
<dbReference type="Gene3D" id="3.40.1390.10">
    <property type="entry name" value="MurE/MurF, N-terminal domain"/>
    <property type="match status" value="1"/>
</dbReference>
<dbReference type="RefSeq" id="WP_109793593.1">
    <property type="nucleotide sequence ID" value="NZ_PHIG01000032.1"/>
</dbReference>
<evidence type="ECO:0000259" key="8">
    <source>
        <dbReference type="Pfam" id="PF04613"/>
    </source>
</evidence>
<evidence type="ECO:0000313" key="10">
    <source>
        <dbReference type="Proteomes" id="UP000229498"/>
    </source>
</evidence>
<dbReference type="EMBL" id="PHIG01000032">
    <property type="protein sequence ID" value="PJK29569.1"/>
    <property type="molecule type" value="Genomic_DNA"/>
</dbReference>
<keyword evidence="3 7" id="KW-0808">Transferase</keyword>
<evidence type="ECO:0000256" key="5">
    <source>
        <dbReference type="ARBA" id="ARBA00023098"/>
    </source>
</evidence>
<dbReference type="PANTHER" id="PTHR43378:SF2">
    <property type="entry name" value="UDP-3-O-ACYLGLUCOSAMINE N-ACYLTRANSFERASE 1, MITOCHONDRIAL-RELATED"/>
    <property type="match status" value="1"/>
</dbReference>
<evidence type="ECO:0000256" key="6">
    <source>
        <dbReference type="ARBA" id="ARBA00023315"/>
    </source>
</evidence>
<comment type="pathway">
    <text evidence="7">Bacterial outer membrane biogenesis; LPS lipid A biosynthesis.</text>
</comment>
<keyword evidence="6 7" id="KW-0012">Acyltransferase</keyword>
<dbReference type="GO" id="GO:0103118">
    <property type="term" value="F:UDP-3-O-[(3R)-3-hydroxyacyl]-glucosamine N-acyltransferase activity"/>
    <property type="evidence" value="ECO:0007669"/>
    <property type="project" value="UniProtKB-EC"/>
</dbReference>
<dbReference type="HAMAP" id="MF_00523">
    <property type="entry name" value="LpxD"/>
    <property type="match status" value="1"/>
</dbReference>
<dbReference type="SUPFAM" id="SSF51161">
    <property type="entry name" value="Trimeric LpxA-like enzymes"/>
    <property type="match status" value="1"/>
</dbReference>
<keyword evidence="4 7" id="KW-0677">Repeat</keyword>
<comment type="catalytic activity">
    <reaction evidence="7">
        <text>a UDP-3-O-[(3R)-3-hydroxyacyl]-alpha-D-glucosamine + a (3R)-hydroxyacyl-[ACP] = a UDP-2-N,3-O-bis[(3R)-3-hydroxyacyl]-alpha-D-glucosamine + holo-[ACP] + H(+)</text>
        <dbReference type="Rhea" id="RHEA:53836"/>
        <dbReference type="Rhea" id="RHEA-COMP:9685"/>
        <dbReference type="Rhea" id="RHEA-COMP:9945"/>
        <dbReference type="ChEBI" id="CHEBI:15378"/>
        <dbReference type="ChEBI" id="CHEBI:64479"/>
        <dbReference type="ChEBI" id="CHEBI:78827"/>
        <dbReference type="ChEBI" id="CHEBI:137740"/>
        <dbReference type="ChEBI" id="CHEBI:137748"/>
        <dbReference type="EC" id="2.3.1.191"/>
    </reaction>
</comment>
<comment type="function">
    <text evidence="7">Catalyzes the N-acylation of UDP-3-O-acylglucosamine using 3-hydroxyacyl-ACP as the acyl donor. Is involved in the biosynthesis of lipid A, a phosphorylated glycolipid that anchors the lipopolysaccharide to the outer membrane of the cell.</text>
</comment>
<evidence type="ECO:0000256" key="3">
    <source>
        <dbReference type="ARBA" id="ARBA00022679"/>
    </source>
</evidence>
<dbReference type="GO" id="GO:0016410">
    <property type="term" value="F:N-acyltransferase activity"/>
    <property type="evidence" value="ECO:0007669"/>
    <property type="project" value="InterPro"/>
</dbReference>